<dbReference type="Proteomes" id="UP000282106">
    <property type="component" value="Unassembled WGS sequence"/>
</dbReference>
<keyword evidence="3" id="KW-1185">Reference proteome</keyword>
<reference evidence="2 3" key="1">
    <citation type="submission" date="2018-10" db="EMBL/GenBank/DDBJ databases">
        <authorList>
            <person name="Chen W.-M."/>
        </authorList>
    </citation>
    <scope>NUCLEOTIDE SEQUENCE [LARGE SCALE GENOMIC DNA]</scope>
    <source>
        <strain evidence="2 3">THS-13</strain>
    </source>
</reference>
<name>A0A3N0VLW0_9GAMM</name>
<keyword evidence="1" id="KW-0732">Signal</keyword>
<dbReference type="EMBL" id="RJVO01000001">
    <property type="protein sequence ID" value="ROH93773.1"/>
    <property type="molecule type" value="Genomic_DNA"/>
</dbReference>
<comment type="caution">
    <text evidence="2">The sequence shown here is derived from an EMBL/GenBank/DDBJ whole genome shotgun (WGS) entry which is preliminary data.</text>
</comment>
<proteinExistence type="predicted"/>
<evidence type="ECO:0000256" key="1">
    <source>
        <dbReference type="SAM" id="SignalP"/>
    </source>
</evidence>
<accession>A0A3N0VLW0</accession>
<dbReference type="PROSITE" id="PS51257">
    <property type="entry name" value="PROKAR_LIPOPROTEIN"/>
    <property type="match status" value="1"/>
</dbReference>
<feature type="chain" id="PRO_5018047245" evidence="1">
    <location>
        <begin position="24"/>
        <end position="105"/>
    </location>
</feature>
<evidence type="ECO:0000313" key="3">
    <source>
        <dbReference type="Proteomes" id="UP000282106"/>
    </source>
</evidence>
<sequence length="105" mass="11576">MEMVMRTALLFGLAASLLLSACATTSSTKPEGAAIQDKPAWSKNYFKVGARLFPRCQTLQPVGSRVNDTTWCLTEEQIAQIDRSNDQARIDFQQRSAVVPVNISN</sequence>
<dbReference type="AlphaFoldDB" id="A0A3N0VLW0"/>
<gene>
    <name evidence="2" type="ORF">ED208_04420</name>
</gene>
<evidence type="ECO:0000313" key="2">
    <source>
        <dbReference type="EMBL" id="ROH93773.1"/>
    </source>
</evidence>
<organism evidence="2 3">
    <name type="scientific">Stagnimonas aquatica</name>
    <dbReference type="NCBI Taxonomy" id="2689987"/>
    <lineage>
        <taxon>Bacteria</taxon>
        <taxon>Pseudomonadati</taxon>
        <taxon>Pseudomonadota</taxon>
        <taxon>Gammaproteobacteria</taxon>
        <taxon>Nevskiales</taxon>
        <taxon>Nevskiaceae</taxon>
        <taxon>Stagnimonas</taxon>
    </lineage>
</organism>
<dbReference type="InParanoid" id="A0A3N0VLW0"/>
<protein>
    <submittedName>
        <fullName evidence="2">Uncharacterized protein</fullName>
    </submittedName>
</protein>
<feature type="signal peptide" evidence="1">
    <location>
        <begin position="1"/>
        <end position="23"/>
    </location>
</feature>